<comment type="similarity">
    <text evidence="2">Belongs to the membrane fusion protein (MFP) (TC 8.A.1) family.</text>
</comment>
<feature type="region of interest" description="Disordered" evidence="7">
    <location>
        <begin position="1"/>
        <end position="25"/>
    </location>
</feature>
<evidence type="ECO:0000313" key="12">
    <source>
        <dbReference type="Proteomes" id="UP000268857"/>
    </source>
</evidence>
<keyword evidence="12" id="KW-1185">Reference proteome</keyword>
<evidence type="ECO:0000259" key="10">
    <source>
        <dbReference type="Pfam" id="PF25954"/>
    </source>
</evidence>
<proteinExistence type="inferred from homology"/>
<dbReference type="AlphaFoldDB" id="A0A3S0Y5Y8"/>
<evidence type="ECO:0000259" key="9">
    <source>
        <dbReference type="Pfam" id="PF25917"/>
    </source>
</evidence>
<evidence type="ECO:0000256" key="1">
    <source>
        <dbReference type="ARBA" id="ARBA00004167"/>
    </source>
</evidence>
<dbReference type="Proteomes" id="UP000268857">
    <property type="component" value="Unassembled WGS sequence"/>
</dbReference>
<organism evidence="11 12">
    <name type="scientific">Chlorogloeopsis fritschii PCC 6912</name>
    <dbReference type="NCBI Taxonomy" id="211165"/>
    <lineage>
        <taxon>Bacteria</taxon>
        <taxon>Bacillati</taxon>
        <taxon>Cyanobacteriota</taxon>
        <taxon>Cyanophyceae</taxon>
        <taxon>Nostocales</taxon>
        <taxon>Chlorogloeopsidaceae</taxon>
        <taxon>Chlorogloeopsis</taxon>
    </lineage>
</organism>
<comment type="caution">
    <text evidence="11">The sequence shown here is derived from an EMBL/GenBank/DDBJ whole genome shotgun (WGS) entry which is preliminary data.</text>
</comment>
<sequence length="367" mass="40522">MERLNSSQNTQQVAGLEEQNTPVLEQEVMSAITPSDSGRDSTKKVSPFSKRLLPVVVLGVLLGAGAIASGIYAYRRWQYTQINLQTNNAYVTADIHPVTSRISGVVTKVAVSDNQAVSRGMVLVELDPRDYQISLAQAKASLELAKQQANLAQTKIKNAANSPLVLQLSEPRPQNPANKNTQTNKNNLSQLQAFTQQRELNEQQYKTAQAAIAQKQADLKKAELELSYTKITALVDGKIGNRNVQVGQRIEPGQTLFTIVQPNPWIIANFQETQLEKIQPGQNVDIKIPAFHSRTFQGKVDSMYPTSSMFAFPPEDIPPDERPPVNAIRNSDMQQIPVKIVFDPNSIQGYESRITPGMSAMVTVKTK</sequence>
<feature type="domain" description="CusB-like beta-barrel" evidence="10">
    <location>
        <begin position="265"/>
        <end position="307"/>
    </location>
</feature>
<comment type="subcellular location">
    <subcellularLocation>
        <location evidence="1">Membrane</location>
        <topology evidence="1">Single-pass membrane protein</topology>
    </subcellularLocation>
</comment>
<evidence type="ECO:0000313" key="11">
    <source>
        <dbReference type="EMBL" id="RUR86122.1"/>
    </source>
</evidence>
<evidence type="ECO:0000256" key="2">
    <source>
        <dbReference type="ARBA" id="ARBA00009477"/>
    </source>
</evidence>
<dbReference type="GO" id="GO:0016020">
    <property type="term" value="C:membrane"/>
    <property type="evidence" value="ECO:0007669"/>
    <property type="project" value="UniProtKB-SubCell"/>
</dbReference>
<feature type="domain" description="Multidrug resistance protein MdtA-like barrel-sandwich hybrid" evidence="9">
    <location>
        <begin position="98"/>
        <end position="260"/>
    </location>
</feature>
<feature type="compositionally biased region" description="Polar residues" evidence="7">
    <location>
        <begin position="1"/>
        <end position="23"/>
    </location>
</feature>
<evidence type="ECO:0000256" key="3">
    <source>
        <dbReference type="ARBA" id="ARBA00022692"/>
    </source>
</evidence>
<evidence type="ECO:0000256" key="8">
    <source>
        <dbReference type="SAM" id="Phobius"/>
    </source>
</evidence>
<dbReference type="EMBL" id="RSCJ01000002">
    <property type="protein sequence ID" value="RUR86122.1"/>
    <property type="molecule type" value="Genomic_DNA"/>
</dbReference>
<gene>
    <name evidence="11" type="primary">emrA</name>
    <name evidence="11" type="ORF">PCC6912_09470</name>
</gene>
<dbReference type="OrthoDB" id="9811754at2"/>
<dbReference type="PANTHER" id="PTHR30386">
    <property type="entry name" value="MEMBRANE FUSION SUBUNIT OF EMRAB-TOLC MULTIDRUG EFFLUX PUMP"/>
    <property type="match status" value="1"/>
</dbReference>
<evidence type="ECO:0000256" key="7">
    <source>
        <dbReference type="SAM" id="MobiDB-lite"/>
    </source>
</evidence>
<keyword evidence="4 8" id="KW-1133">Transmembrane helix</keyword>
<dbReference type="Gene3D" id="2.40.50.100">
    <property type="match status" value="2"/>
</dbReference>
<dbReference type="SUPFAM" id="SSF111369">
    <property type="entry name" value="HlyD-like secretion proteins"/>
    <property type="match status" value="2"/>
</dbReference>
<feature type="transmembrane region" description="Helical" evidence="8">
    <location>
        <begin position="52"/>
        <end position="74"/>
    </location>
</feature>
<dbReference type="PANTHER" id="PTHR30386:SF26">
    <property type="entry name" value="TRANSPORT PROTEIN COMB"/>
    <property type="match status" value="1"/>
</dbReference>
<keyword evidence="3 8" id="KW-0812">Transmembrane</keyword>
<reference evidence="11 12" key="1">
    <citation type="journal article" date="2019" name="Genome Biol. Evol.">
        <title>Day and night: Metabolic profiles and evolutionary relationships of six axenic non-marine cyanobacteria.</title>
        <authorList>
            <person name="Will S.E."/>
            <person name="Henke P."/>
            <person name="Boedeker C."/>
            <person name="Huang S."/>
            <person name="Brinkmann H."/>
            <person name="Rohde M."/>
            <person name="Jarek M."/>
            <person name="Friedl T."/>
            <person name="Seufert S."/>
            <person name="Schumacher M."/>
            <person name="Overmann J."/>
            <person name="Neumann-Schaal M."/>
            <person name="Petersen J."/>
        </authorList>
    </citation>
    <scope>NUCLEOTIDE SEQUENCE [LARGE SCALE GENOMIC DNA]</scope>
    <source>
        <strain evidence="11 12">PCC 6912</strain>
    </source>
</reference>
<dbReference type="Pfam" id="PF25917">
    <property type="entry name" value="BSH_RND"/>
    <property type="match status" value="1"/>
</dbReference>
<dbReference type="RefSeq" id="WP_016877706.1">
    <property type="nucleotide sequence ID" value="NZ_AJLN01000132.1"/>
</dbReference>
<keyword evidence="6" id="KW-0175">Coiled coil</keyword>
<evidence type="ECO:0000256" key="5">
    <source>
        <dbReference type="ARBA" id="ARBA00023136"/>
    </source>
</evidence>
<dbReference type="InterPro" id="IPR050739">
    <property type="entry name" value="MFP"/>
</dbReference>
<dbReference type="STRING" id="211165.GCA_000317285_05710"/>
<dbReference type="InterPro" id="IPR058625">
    <property type="entry name" value="MdtA-like_BSH"/>
</dbReference>
<accession>A0A3S0Y5Y8</accession>
<dbReference type="InterPro" id="IPR058792">
    <property type="entry name" value="Beta-barrel_RND_2"/>
</dbReference>
<name>A0A3S0Y5Y8_CHLFR</name>
<keyword evidence="5 8" id="KW-0472">Membrane</keyword>
<dbReference type="Gene3D" id="2.40.30.170">
    <property type="match status" value="1"/>
</dbReference>
<evidence type="ECO:0000256" key="6">
    <source>
        <dbReference type="SAM" id="Coils"/>
    </source>
</evidence>
<dbReference type="Pfam" id="PF25954">
    <property type="entry name" value="Beta-barrel_RND_2"/>
    <property type="match status" value="1"/>
</dbReference>
<evidence type="ECO:0000256" key="4">
    <source>
        <dbReference type="ARBA" id="ARBA00022989"/>
    </source>
</evidence>
<feature type="coiled-coil region" evidence="6">
    <location>
        <begin position="135"/>
        <end position="162"/>
    </location>
</feature>
<protein>
    <submittedName>
        <fullName evidence="11">Multidrug resistance protein A</fullName>
    </submittedName>
</protein>